<evidence type="ECO:0000256" key="2">
    <source>
        <dbReference type="ARBA" id="ARBA00023043"/>
    </source>
</evidence>
<evidence type="ECO:0000313" key="4">
    <source>
        <dbReference type="EMBL" id="CEF88701.1"/>
    </source>
</evidence>
<dbReference type="OrthoDB" id="194358at2759"/>
<dbReference type="SMART" id="SM00248">
    <property type="entry name" value="ANK"/>
    <property type="match status" value="6"/>
</dbReference>
<reference evidence="4 6" key="3">
    <citation type="journal article" date="2015" name="BMC Genomics">
        <title>The completed genome sequence of the pathogenic ascomycete fungus Fusarium graminearum.</title>
        <authorList>
            <person name="King R."/>
            <person name="Urban M."/>
            <person name="Hammond-Kosack M.C."/>
            <person name="Hassani-Pak K."/>
            <person name="Hammond-Kosack K.E."/>
        </authorList>
    </citation>
    <scope>NUCLEOTIDE SEQUENCE [LARGE SCALE GENOMIC DNA]</scope>
    <source>
        <strain evidence="6">ATCC MYA-4620 / CBS 123657 / FGSC 9075 / NRRL 31084 / PH-1</strain>
        <strain evidence="4">PH-1</strain>
    </source>
</reference>
<dbReference type="Proteomes" id="UP000070720">
    <property type="component" value="Chromosome 3"/>
</dbReference>
<reference evidence="5 6" key="1">
    <citation type="journal article" date="2007" name="Science">
        <title>The Fusarium graminearum genome reveals a link between localized polymorphism and pathogen specialization.</title>
        <authorList>
            <person name="Cuomo C.A."/>
            <person name="Gueldener U."/>
            <person name="Xu J.-R."/>
            <person name="Trail F."/>
            <person name="Turgeon B.G."/>
            <person name="Di Pietro A."/>
            <person name="Walton J.D."/>
            <person name="Ma L.-J."/>
            <person name="Baker S.E."/>
            <person name="Rep M."/>
            <person name="Adam G."/>
            <person name="Antoniw J."/>
            <person name="Baldwin T."/>
            <person name="Calvo S.E."/>
            <person name="Chang Y.-L."/>
            <person name="DeCaprio D."/>
            <person name="Gale L.R."/>
            <person name="Gnerre S."/>
            <person name="Goswami R.S."/>
            <person name="Hammond-Kosack K."/>
            <person name="Harris L.J."/>
            <person name="Hilburn K."/>
            <person name="Kennell J.C."/>
            <person name="Kroken S."/>
            <person name="Magnuson J.K."/>
            <person name="Mannhaupt G."/>
            <person name="Mauceli E.W."/>
            <person name="Mewes H.-W."/>
            <person name="Mitterbauer R."/>
            <person name="Muehlbauer G."/>
            <person name="Muensterkoetter M."/>
            <person name="Nelson D."/>
            <person name="O'Donnell K."/>
            <person name="Ouellet T."/>
            <person name="Qi W."/>
            <person name="Quesneville H."/>
            <person name="Roncero M.I.G."/>
            <person name="Seong K.-Y."/>
            <person name="Tetko I.V."/>
            <person name="Urban M."/>
            <person name="Waalwijk C."/>
            <person name="Ward T.J."/>
            <person name="Yao J."/>
            <person name="Birren B.W."/>
            <person name="Kistler H.C."/>
        </authorList>
    </citation>
    <scope>NUCLEOTIDE SEQUENCE [LARGE SCALE GENOMIC DNA]</scope>
    <source>
        <strain evidence="6">ATCC MYA-4620 / CBS 123657 / FGSC 9075 / NRRL 31084 / PH-1</strain>
        <strain evidence="5">PH-1 / ATCC MYA-4620 / FGSC 9075 / NRRL 31084</strain>
    </source>
</reference>
<accession>I1SAG3</accession>
<dbReference type="PROSITE" id="PS50297">
    <property type="entry name" value="ANK_REP_REGION"/>
    <property type="match status" value="1"/>
</dbReference>
<dbReference type="PANTHER" id="PTHR24198:SF165">
    <property type="entry name" value="ANKYRIN REPEAT-CONTAINING PROTEIN-RELATED"/>
    <property type="match status" value="1"/>
</dbReference>
<dbReference type="eggNOG" id="KOG0504">
    <property type="taxonomic scope" value="Eukaryota"/>
</dbReference>
<gene>
    <name evidence="4" type="ORF">FGRAMPH1_01T21381</name>
</gene>
<keyword evidence="1" id="KW-0677">Repeat</keyword>
<dbReference type="AlphaFoldDB" id="I1SAG3"/>
<reference evidence="5 6" key="2">
    <citation type="journal article" date="2010" name="Nature">
        <title>Comparative genomics reveals mobile pathogenicity chromosomes in Fusarium.</title>
        <authorList>
            <person name="Ma L.J."/>
            <person name="van der Does H.C."/>
            <person name="Borkovich K.A."/>
            <person name="Coleman J.J."/>
            <person name="Daboussi M.J."/>
            <person name="Di Pietro A."/>
            <person name="Dufresne M."/>
            <person name="Freitag M."/>
            <person name="Grabherr M."/>
            <person name="Henrissat B."/>
            <person name="Houterman P.M."/>
            <person name="Kang S."/>
            <person name="Shim W.B."/>
            <person name="Woloshuk C."/>
            <person name="Xie X."/>
            <person name="Xu J.R."/>
            <person name="Antoniw J."/>
            <person name="Baker S.E."/>
            <person name="Bluhm B.H."/>
            <person name="Breakspear A."/>
            <person name="Brown D.W."/>
            <person name="Butchko R.A."/>
            <person name="Chapman S."/>
            <person name="Coulson R."/>
            <person name="Coutinho P.M."/>
            <person name="Danchin E.G."/>
            <person name="Diener A."/>
            <person name="Gale L.R."/>
            <person name="Gardiner D.M."/>
            <person name="Goff S."/>
            <person name="Hammond-Kosack K.E."/>
            <person name="Hilburn K."/>
            <person name="Hua-Van A."/>
            <person name="Jonkers W."/>
            <person name="Kazan K."/>
            <person name="Kodira C.D."/>
            <person name="Koehrsen M."/>
            <person name="Kumar L."/>
            <person name="Lee Y.H."/>
            <person name="Li L."/>
            <person name="Manners J.M."/>
            <person name="Miranda-Saavedra D."/>
            <person name="Mukherjee M."/>
            <person name="Park G."/>
            <person name="Park J."/>
            <person name="Park S.Y."/>
            <person name="Proctor R.H."/>
            <person name="Regev A."/>
            <person name="Ruiz-Roldan M.C."/>
            <person name="Sain D."/>
            <person name="Sakthikumar S."/>
            <person name="Sykes S."/>
            <person name="Schwartz D.C."/>
            <person name="Turgeon B.G."/>
            <person name="Wapinski I."/>
            <person name="Yoder O."/>
            <person name="Young S."/>
            <person name="Zeng Q."/>
            <person name="Zhou S."/>
            <person name="Galagan J."/>
            <person name="Cuomo C.A."/>
            <person name="Kistler H.C."/>
            <person name="Rep M."/>
        </authorList>
    </citation>
    <scope>GENOME REANNOTATION</scope>
    <source>
        <strain evidence="6">ATCC MYA-4620 / CBS 123657 / FGSC 9075 / NRRL 31084 / PH-1</strain>
        <strain evidence="5">PH-1 / ATCC MYA-4620 / FGSC 9075 / NRRL 31084</strain>
    </source>
</reference>
<sequence length="326" mass="36715">MKGSRGQTALMFAVGSECKPVVELLIKNNANIDIQEEEGVTALIGCVEEGLDEMAKLLLQHGASTHVKDERGLTAFDHIIDKGNIQICHHILEQITDTERMDFVGRKRMAEACRNSHTEMVRLFLENGVRTELPESQAQTTFPFSESVLGVAIATDQRDILELLLDHEFTYSGLPVWRTNLLCECVISCALECMMSLIIHYRWGIDEVDANGDMPVYVAIREAWTTYETPNHFYGIIKTLISLDWSPQGIVVNALNNQLQSPLMLAVEYCGTERFVQQILADEQVNINYQGCACIYVLYISCYYISFLDSHLTHLGRVESNPKSSD</sequence>
<dbReference type="EMBL" id="HG970334">
    <property type="protein sequence ID" value="CEF88701.1"/>
    <property type="molecule type" value="Genomic_DNA"/>
</dbReference>
<feature type="repeat" description="ANK" evidence="3">
    <location>
        <begin position="5"/>
        <end position="37"/>
    </location>
</feature>
<dbReference type="VEuPathDB" id="FungiDB:FGRAMPH1_01G21381"/>
<dbReference type="EnsemblFungi" id="CEF88701">
    <property type="protein sequence ID" value="CEF88701"/>
    <property type="gene ID" value="FGRRES_13844"/>
</dbReference>
<evidence type="ECO:0000313" key="6">
    <source>
        <dbReference type="Proteomes" id="UP000070720"/>
    </source>
</evidence>
<name>I1SAG3_GIBZE</name>
<dbReference type="Pfam" id="PF12796">
    <property type="entry name" value="Ank_2"/>
    <property type="match status" value="1"/>
</dbReference>
<accession>A0A098E3M1</accession>
<evidence type="ECO:0000313" key="5">
    <source>
        <dbReference type="EnsemblFungi" id="CEF88701"/>
    </source>
</evidence>
<reference evidence="5" key="4">
    <citation type="submission" date="2017-01" db="UniProtKB">
        <authorList>
            <consortium name="EnsemblFungi"/>
        </authorList>
    </citation>
    <scope>IDENTIFICATION</scope>
    <source>
        <strain evidence="5">PH-1 / ATCC MYA-4620 / FGSC 9075 / NRRL 31084</strain>
    </source>
</reference>
<dbReference type="RefSeq" id="XP_011325179.1">
    <property type="nucleotide sequence ID" value="XM_011326877.1"/>
</dbReference>
<organism evidence="4 6">
    <name type="scientific">Gibberella zeae (strain ATCC MYA-4620 / CBS 123657 / FGSC 9075 / NRRL 31084 / PH-1)</name>
    <name type="common">Wheat head blight fungus</name>
    <name type="synonym">Fusarium graminearum</name>
    <dbReference type="NCBI Taxonomy" id="229533"/>
    <lineage>
        <taxon>Eukaryota</taxon>
        <taxon>Fungi</taxon>
        <taxon>Dikarya</taxon>
        <taxon>Ascomycota</taxon>
        <taxon>Pezizomycotina</taxon>
        <taxon>Sordariomycetes</taxon>
        <taxon>Hypocreomycetidae</taxon>
        <taxon>Hypocreales</taxon>
        <taxon>Nectriaceae</taxon>
        <taxon>Fusarium</taxon>
    </lineage>
</organism>
<dbReference type="SUPFAM" id="SSF48403">
    <property type="entry name" value="Ankyrin repeat"/>
    <property type="match status" value="1"/>
</dbReference>
<keyword evidence="2 3" id="KW-0040">ANK repeat</keyword>
<dbReference type="KEGG" id="fgr:FGSG_13844"/>
<keyword evidence="6" id="KW-1185">Reference proteome</keyword>
<evidence type="ECO:0000256" key="1">
    <source>
        <dbReference type="ARBA" id="ARBA00022737"/>
    </source>
</evidence>
<evidence type="ECO:0000256" key="3">
    <source>
        <dbReference type="PROSITE-ProRule" id="PRU00023"/>
    </source>
</evidence>
<feature type="repeat" description="ANK" evidence="3">
    <location>
        <begin position="38"/>
        <end position="70"/>
    </location>
</feature>
<dbReference type="PANTHER" id="PTHR24198">
    <property type="entry name" value="ANKYRIN REPEAT AND PROTEIN KINASE DOMAIN-CONTAINING PROTEIN"/>
    <property type="match status" value="1"/>
</dbReference>
<dbReference type="InterPro" id="IPR036770">
    <property type="entry name" value="Ankyrin_rpt-contain_sf"/>
</dbReference>
<dbReference type="InterPro" id="IPR002110">
    <property type="entry name" value="Ankyrin_rpt"/>
</dbReference>
<dbReference type="STRING" id="229533.I1SAG3"/>
<dbReference type="Gene3D" id="1.25.40.20">
    <property type="entry name" value="Ankyrin repeat-containing domain"/>
    <property type="match status" value="2"/>
</dbReference>
<dbReference type="InParanoid" id="I1SAG3"/>
<dbReference type="HOGENOM" id="CLU_852715_0_0_1"/>
<proteinExistence type="predicted"/>
<dbReference type="PROSITE" id="PS50088">
    <property type="entry name" value="ANK_REPEAT"/>
    <property type="match status" value="2"/>
</dbReference>
<protein>
    <submittedName>
        <fullName evidence="4">Chromosome 3, complete genome</fullName>
    </submittedName>
</protein>